<dbReference type="PANTHER" id="PTHR47977">
    <property type="entry name" value="RAS-RELATED PROTEIN RAB"/>
    <property type="match status" value="1"/>
</dbReference>
<dbReference type="Gene3D" id="3.40.50.300">
    <property type="entry name" value="P-loop containing nucleotide triphosphate hydrolases"/>
    <property type="match status" value="1"/>
</dbReference>
<dbReference type="InterPro" id="IPR050227">
    <property type="entry name" value="Rab"/>
</dbReference>
<dbReference type="GO" id="GO:0005525">
    <property type="term" value="F:GTP binding"/>
    <property type="evidence" value="ECO:0007669"/>
    <property type="project" value="UniProtKB-KW"/>
</dbReference>
<dbReference type="InterPro" id="IPR025662">
    <property type="entry name" value="Sigma_54_int_dom_ATP-bd_1"/>
</dbReference>
<evidence type="ECO:0000256" key="6">
    <source>
        <dbReference type="ARBA" id="ARBA00022927"/>
    </source>
</evidence>
<keyword evidence="14" id="KW-1185">Reference proteome</keyword>
<dbReference type="EC" id="3.6.5.2" evidence="2"/>
<dbReference type="SUPFAM" id="SSF52540">
    <property type="entry name" value="P-loop containing nucleoside triphosphate hydrolases"/>
    <property type="match status" value="1"/>
</dbReference>
<dbReference type="GO" id="GO:0015031">
    <property type="term" value="P:protein transport"/>
    <property type="evidence" value="ECO:0007669"/>
    <property type="project" value="UniProtKB-KW"/>
</dbReference>
<name>A0A267E516_9PLAT</name>
<dbReference type="STRING" id="282301.A0A267E516"/>
<dbReference type="NCBIfam" id="TIGR00231">
    <property type="entry name" value="small_GTP"/>
    <property type="match status" value="1"/>
</dbReference>
<dbReference type="InterPro" id="IPR005225">
    <property type="entry name" value="Small_GTP-bd"/>
</dbReference>
<evidence type="ECO:0000256" key="9">
    <source>
        <dbReference type="ARBA" id="ARBA00023289"/>
    </source>
</evidence>
<dbReference type="PROSITE" id="PS51419">
    <property type="entry name" value="RAB"/>
    <property type="match status" value="1"/>
</dbReference>
<evidence type="ECO:0000256" key="2">
    <source>
        <dbReference type="ARBA" id="ARBA00011984"/>
    </source>
</evidence>
<proteinExistence type="inferred from homology"/>
<evidence type="ECO:0000313" key="12">
    <source>
        <dbReference type="EMBL" id="PAA54677.1"/>
    </source>
</evidence>
<keyword evidence="4" id="KW-0547">Nucleotide-binding</keyword>
<comment type="catalytic activity">
    <reaction evidence="10">
        <text>GTP + H2O = GDP + phosphate + H(+)</text>
        <dbReference type="Rhea" id="RHEA:19669"/>
        <dbReference type="ChEBI" id="CHEBI:15377"/>
        <dbReference type="ChEBI" id="CHEBI:15378"/>
        <dbReference type="ChEBI" id="CHEBI:37565"/>
        <dbReference type="ChEBI" id="CHEBI:43474"/>
        <dbReference type="ChEBI" id="CHEBI:58189"/>
        <dbReference type="EC" id="3.6.5.2"/>
    </reaction>
    <physiologicalReaction direction="left-to-right" evidence="10">
        <dbReference type="Rhea" id="RHEA:19670"/>
    </physiologicalReaction>
</comment>
<sequence length="202" mass="22315">MESDVLTTLKILIIGESGVGKSSLLLRFVDNTFDNDQPATIGVDFKVKTITVDGNKAKLAIWDTAGQERFRTLTPSYYRNAQGVILVYDVAKKDTFMRLENWLNELATFANRNNLVKMLVGNKIDCTDREVTRDEGLRFARRHHMLFIEASAKTNEGVKTAFEELVEKIIQTPGLWEAAGPDGIALSSGGQQQPQASGGCSC</sequence>
<dbReference type="InterPro" id="IPR027417">
    <property type="entry name" value="P-loop_NTPase"/>
</dbReference>
<accession>A0A267E516</accession>
<dbReference type="SMART" id="SM00174">
    <property type="entry name" value="RHO"/>
    <property type="match status" value="1"/>
</dbReference>
<dbReference type="Pfam" id="PF00071">
    <property type="entry name" value="Ras"/>
    <property type="match status" value="1"/>
</dbReference>
<dbReference type="InterPro" id="IPR001806">
    <property type="entry name" value="Small_GTPase"/>
</dbReference>
<dbReference type="GO" id="GO:0003925">
    <property type="term" value="F:G protein activity"/>
    <property type="evidence" value="ECO:0007669"/>
    <property type="project" value="UniProtKB-EC"/>
</dbReference>
<dbReference type="SMART" id="SM00173">
    <property type="entry name" value="RAS"/>
    <property type="match status" value="1"/>
</dbReference>
<evidence type="ECO:0000256" key="4">
    <source>
        <dbReference type="ARBA" id="ARBA00022741"/>
    </source>
</evidence>
<organism evidence="13 14">
    <name type="scientific">Macrostomum lignano</name>
    <dbReference type="NCBI Taxonomy" id="282301"/>
    <lineage>
        <taxon>Eukaryota</taxon>
        <taxon>Metazoa</taxon>
        <taxon>Spiralia</taxon>
        <taxon>Lophotrochozoa</taxon>
        <taxon>Platyhelminthes</taxon>
        <taxon>Rhabditophora</taxon>
        <taxon>Macrostomorpha</taxon>
        <taxon>Macrostomida</taxon>
        <taxon>Macrostomidae</taxon>
        <taxon>Macrostomum</taxon>
    </lineage>
</organism>
<evidence type="ECO:0000256" key="5">
    <source>
        <dbReference type="ARBA" id="ARBA00022801"/>
    </source>
</evidence>
<keyword evidence="7" id="KW-0342">GTP-binding</keyword>
<evidence type="ECO:0000256" key="11">
    <source>
        <dbReference type="SAM" id="MobiDB-lite"/>
    </source>
</evidence>
<protein>
    <recommendedName>
        <fullName evidence="2">small monomeric GTPase</fullName>
        <ecNumber evidence="2">3.6.5.2</ecNumber>
    </recommendedName>
</protein>
<dbReference type="PROSITE" id="PS51417">
    <property type="entry name" value="ARF"/>
    <property type="match status" value="1"/>
</dbReference>
<keyword evidence="6" id="KW-0653">Protein transport</keyword>
<keyword evidence="5" id="KW-0378">Hydrolase</keyword>
<feature type="region of interest" description="Disordered" evidence="11">
    <location>
        <begin position="183"/>
        <end position="202"/>
    </location>
</feature>
<reference evidence="13 14" key="1">
    <citation type="submission" date="2017-06" db="EMBL/GenBank/DDBJ databases">
        <title>A platform for efficient transgenesis in Macrostomum lignano, a flatworm model organism for stem cell research.</title>
        <authorList>
            <person name="Berezikov E."/>
        </authorList>
    </citation>
    <scope>NUCLEOTIDE SEQUENCE [LARGE SCALE GENOMIC DNA]</scope>
    <source>
        <strain evidence="13">DV1</strain>
        <tissue evidence="13">Whole organism</tissue>
    </source>
</reference>
<keyword evidence="8" id="KW-0449">Lipoprotein</keyword>
<dbReference type="SMART" id="SM00177">
    <property type="entry name" value="ARF"/>
    <property type="match status" value="1"/>
</dbReference>
<gene>
    <name evidence="13" type="ORF">BOX15_Mlig022030g2</name>
    <name evidence="12" type="ORF">BOX15_Mlig022030g3</name>
</gene>
<dbReference type="PROSITE" id="PS00675">
    <property type="entry name" value="SIGMA54_INTERACT_1"/>
    <property type="match status" value="1"/>
</dbReference>
<dbReference type="AlphaFoldDB" id="A0A267E516"/>
<dbReference type="PROSITE" id="PS51420">
    <property type="entry name" value="RHO"/>
    <property type="match status" value="1"/>
</dbReference>
<dbReference type="OrthoDB" id="9989112at2759"/>
<dbReference type="SMART" id="SM00175">
    <property type="entry name" value="RAB"/>
    <property type="match status" value="1"/>
</dbReference>
<evidence type="ECO:0000256" key="8">
    <source>
        <dbReference type="ARBA" id="ARBA00023288"/>
    </source>
</evidence>
<dbReference type="Proteomes" id="UP000215902">
    <property type="component" value="Unassembled WGS sequence"/>
</dbReference>
<evidence type="ECO:0000313" key="13">
    <source>
        <dbReference type="EMBL" id="PAA56651.1"/>
    </source>
</evidence>
<dbReference type="EMBL" id="NIVC01002594">
    <property type="protein sequence ID" value="PAA56651.1"/>
    <property type="molecule type" value="Genomic_DNA"/>
</dbReference>
<comment type="similarity">
    <text evidence="1">Belongs to the small GTPase superfamily. Rab family.</text>
</comment>
<evidence type="ECO:0000313" key="14">
    <source>
        <dbReference type="Proteomes" id="UP000215902"/>
    </source>
</evidence>
<dbReference type="PRINTS" id="PR00449">
    <property type="entry name" value="RASTRNSFRMNG"/>
</dbReference>
<dbReference type="CDD" id="cd01863">
    <property type="entry name" value="Rab18"/>
    <property type="match status" value="1"/>
</dbReference>
<evidence type="ECO:0000256" key="7">
    <source>
        <dbReference type="ARBA" id="ARBA00023134"/>
    </source>
</evidence>
<comment type="caution">
    <text evidence="13">The sequence shown here is derived from an EMBL/GenBank/DDBJ whole genome shotgun (WGS) entry which is preliminary data.</text>
</comment>
<dbReference type="FunFam" id="3.40.50.300:FF:000430">
    <property type="entry name" value="Probable Ras-related protein Rab-18"/>
    <property type="match status" value="1"/>
</dbReference>
<evidence type="ECO:0000256" key="3">
    <source>
        <dbReference type="ARBA" id="ARBA00022448"/>
    </source>
</evidence>
<dbReference type="PROSITE" id="PS51421">
    <property type="entry name" value="RAS"/>
    <property type="match status" value="1"/>
</dbReference>
<evidence type="ECO:0000256" key="10">
    <source>
        <dbReference type="ARBA" id="ARBA00047660"/>
    </source>
</evidence>
<dbReference type="SMART" id="SM00176">
    <property type="entry name" value="RAN"/>
    <property type="match status" value="1"/>
</dbReference>
<keyword evidence="3" id="KW-0813">Transport</keyword>
<dbReference type="EMBL" id="NIVC01002872">
    <property type="protein sequence ID" value="PAA54677.1"/>
    <property type="molecule type" value="Genomic_DNA"/>
</dbReference>
<keyword evidence="9" id="KW-0636">Prenylation</keyword>
<feature type="compositionally biased region" description="Low complexity" evidence="11">
    <location>
        <begin position="187"/>
        <end position="202"/>
    </location>
</feature>
<evidence type="ECO:0000256" key="1">
    <source>
        <dbReference type="ARBA" id="ARBA00006270"/>
    </source>
</evidence>